<accession>A0AAV6XIT6</accession>
<dbReference type="Proteomes" id="UP000826271">
    <property type="component" value="Unassembled WGS sequence"/>
</dbReference>
<comment type="caution">
    <text evidence="2">The sequence shown here is derived from an EMBL/GenBank/DDBJ whole genome shotgun (WGS) entry which is preliminary data.</text>
</comment>
<reference evidence="2" key="1">
    <citation type="submission" date="2019-10" db="EMBL/GenBank/DDBJ databases">
        <authorList>
            <person name="Zhang R."/>
            <person name="Pan Y."/>
            <person name="Wang J."/>
            <person name="Ma R."/>
            <person name="Yu S."/>
        </authorList>
    </citation>
    <scope>NUCLEOTIDE SEQUENCE</scope>
    <source>
        <strain evidence="2">LA-IB0</strain>
        <tissue evidence="2">Leaf</tissue>
    </source>
</reference>
<dbReference type="AlphaFoldDB" id="A0AAV6XIT6"/>
<dbReference type="InterPro" id="IPR054722">
    <property type="entry name" value="PolX-like_BBD"/>
</dbReference>
<evidence type="ECO:0000259" key="1">
    <source>
        <dbReference type="Pfam" id="PF22936"/>
    </source>
</evidence>
<protein>
    <recommendedName>
        <fullName evidence="1">Retrovirus-related Pol polyprotein from transposon TNT 1-94-like beta-barrel domain-containing protein</fullName>
    </recommendedName>
</protein>
<evidence type="ECO:0000313" key="3">
    <source>
        <dbReference type="Proteomes" id="UP000826271"/>
    </source>
</evidence>
<organism evidence="2 3">
    <name type="scientific">Buddleja alternifolia</name>
    <dbReference type="NCBI Taxonomy" id="168488"/>
    <lineage>
        <taxon>Eukaryota</taxon>
        <taxon>Viridiplantae</taxon>
        <taxon>Streptophyta</taxon>
        <taxon>Embryophyta</taxon>
        <taxon>Tracheophyta</taxon>
        <taxon>Spermatophyta</taxon>
        <taxon>Magnoliopsida</taxon>
        <taxon>eudicotyledons</taxon>
        <taxon>Gunneridae</taxon>
        <taxon>Pentapetalae</taxon>
        <taxon>asterids</taxon>
        <taxon>lamiids</taxon>
        <taxon>Lamiales</taxon>
        <taxon>Scrophulariaceae</taxon>
        <taxon>Buddlejeae</taxon>
        <taxon>Buddleja</taxon>
    </lineage>
</organism>
<feature type="domain" description="Retrovirus-related Pol polyprotein from transposon TNT 1-94-like beta-barrel" evidence="1">
    <location>
        <begin position="77"/>
        <end position="130"/>
    </location>
</feature>
<sequence>MWTRSKKRKRQLYTKRIRAKTLMKEEALADLEEEIGSKIREDMTNQASNAIISNTEEGDPTMLLACKSPEHEDKNQWYLNSGTSSHICGKRNLFMELDESIGGNITFGDSSQVHVKGKGTILTRLKDGSHINSFPMSSTCRNEKRHFEFGKALREKL</sequence>
<name>A0AAV6XIT6_9LAMI</name>
<evidence type="ECO:0000313" key="2">
    <source>
        <dbReference type="EMBL" id="KAG8382383.1"/>
    </source>
</evidence>
<proteinExistence type="predicted"/>
<keyword evidence="3" id="KW-1185">Reference proteome</keyword>
<dbReference type="EMBL" id="WHWC01000005">
    <property type="protein sequence ID" value="KAG8382383.1"/>
    <property type="molecule type" value="Genomic_DNA"/>
</dbReference>
<gene>
    <name evidence="2" type="ORF">BUALT_Bualt05G0071700</name>
</gene>
<dbReference type="Pfam" id="PF22936">
    <property type="entry name" value="Pol_BBD"/>
    <property type="match status" value="1"/>
</dbReference>